<dbReference type="AlphaFoldDB" id="C8W5P9"/>
<dbReference type="PANTHER" id="PTHR14969:SF13">
    <property type="entry name" value="AT30094P"/>
    <property type="match status" value="1"/>
</dbReference>
<dbReference type="KEGG" id="dae:Dtox_3318"/>
<dbReference type="SMART" id="SM00014">
    <property type="entry name" value="acidPPc"/>
    <property type="match status" value="1"/>
</dbReference>
<proteinExistence type="predicted"/>
<dbReference type="InterPro" id="IPR000326">
    <property type="entry name" value="PAP2/HPO"/>
</dbReference>
<evidence type="ECO:0000313" key="3">
    <source>
        <dbReference type="EMBL" id="ACV64049.1"/>
    </source>
</evidence>
<dbReference type="Proteomes" id="UP000002217">
    <property type="component" value="Chromosome"/>
</dbReference>
<dbReference type="InterPro" id="IPR036938">
    <property type="entry name" value="PAP2/HPO_sf"/>
</dbReference>
<dbReference type="Pfam" id="PF01569">
    <property type="entry name" value="PAP2"/>
    <property type="match status" value="1"/>
</dbReference>
<keyword evidence="1" id="KW-0812">Transmembrane</keyword>
<dbReference type="SUPFAM" id="SSF48317">
    <property type="entry name" value="Acid phosphatase/Vanadium-dependent haloperoxidase"/>
    <property type="match status" value="1"/>
</dbReference>
<dbReference type="RefSeq" id="WP_015758739.1">
    <property type="nucleotide sequence ID" value="NC_013216.1"/>
</dbReference>
<dbReference type="STRING" id="485916.Dtox_3318"/>
<name>C8W5P9_DESAS</name>
<keyword evidence="1" id="KW-1133">Transmembrane helix</keyword>
<feature type="transmembrane region" description="Helical" evidence="1">
    <location>
        <begin position="159"/>
        <end position="178"/>
    </location>
</feature>
<dbReference type="CDD" id="cd01610">
    <property type="entry name" value="PAP2_like"/>
    <property type="match status" value="1"/>
</dbReference>
<evidence type="ECO:0000256" key="1">
    <source>
        <dbReference type="SAM" id="Phobius"/>
    </source>
</evidence>
<keyword evidence="4" id="KW-1185">Reference proteome</keyword>
<evidence type="ECO:0000259" key="2">
    <source>
        <dbReference type="SMART" id="SM00014"/>
    </source>
</evidence>
<keyword evidence="1" id="KW-0472">Membrane</keyword>
<protein>
    <submittedName>
        <fullName evidence="3">Phosphoesterase PA-phosphatase related</fullName>
    </submittedName>
</protein>
<dbReference type="GO" id="GO:0042392">
    <property type="term" value="F:sphingosine-1-phosphate phosphatase activity"/>
    <property type="evidence" value="ECO:0007669"/>
    <property type="project" value="TreeGrafter"/>
</dbReference>
<gene>
    <name evidence="3" type="ordered locus">Dtox_3318</name>
</gene>
<sequence length="208" mass="23581">MISSLNKLLELDSLLLEHVVYFERISILDHLLPWINCLAQGGLIWLLLMLYLAAFHSLKGRKIFFLGSISMLLAFAFSQGLNYLVHRPRPFNAISDVLPLANLLADKPAGYSFPSQQTALAFAAVTVLLSNCEKKIYKIFVFLLAALIGYSRVYAGLCYPLDVLGSAVLGSLCARYVMAKMSRIRRRTRKKRTYIVRKSNRQKLTEYN</sequence>
<dbReference type="PANTHER" id="PTHR14969">
    <property type="entry name" value="SPHINGOSINE-1-PHOSPHATE PHOSPHOHYDROLASE"/>
    <property type="match status" value="1"/>
</dbReference>
<evidence type="ECO:0000313" key="4">
    <source>
        <dbReference type="Proteomes" id="UP000002217"/>
    </source>
</evidence>
<feature type="transmembrane region" description="Helical" evidence="1">
    <location>
        <begin position="31"/>
        <end position="51"/>
    </location>
</feature>
<organism evidence="3 4">
    <name type="scientific">Desulfofarcimen acetoxidans (strain ATCC 49208 / DSM 771 / KCTC 5769 / VKM B-1644 / 5575)</name>
    <name type="common">Desulfotomaculum acetoxidans</name>
    <dbReference type="NCBI Taxonomy" id="485916"/>
    <lineage>
        <taxon>Bacteria</taxon>
        <taxon>Bacillati</taxon>
        <taxon>Bacillota</taxon>
        <taxon>Clostridia</taxon>
        <taxon>Eubacteriales</taxon>
        <taxon>Peptococcaceae</taxon>
        <taxon>Desulfofarcimen</taxon>
    </lineage>
</organism>
<accession>C8W5P9</accession>
<dbReference type="eggNOG" id="COG0671">
    <property type="taxonomic scope" value="Bacteria"/>
</dbReference>
<dbReference type="EMBL" id="CP001720">
    <property type="protein sequence ID" value="ACV64049.1"/>
    <property type="molecule type" value="Genomic_DNA"/>
</dbReference>
<reference evidence="3 4" key="1">
    <citation type="journal article" date="2009" name="Stand. Genomic Sci.">
        <title>Complete genome sequence of Desulfotomaculum acetoxidans type strain (5575).</title>
        <authorList>
            <person name="Spring S."/>
            <person name="Lapidus A."/>
            <person name="Schroder M."/>
            <person name="Gleim D."/>
            <person name="Sims D."/>
            <person name="Meincke L."/>
            <person name="Glavina Del Rio T."/>
            <person name="Tice H."/>
            <person name="Copeland A."/>
            <person name="Cheng J.F."/>
            <person name="Lucas S."/>
            <person name="Chen F."/>
            <person name="Nolan M."/>
            <person name="Bruce D."/>
            <person name="Goodwin L."/>
            <person name="Pitluck S."/>
            <person name="Ivanova N."/>
            <person name="Mavromatis K."/>
            <person name="Mikhailova N."/>
            <person name="Pati A."/>
            <person name="Chen A."/>
            <person name="Palaniappan K."/>
            <person name="Land M."/>
            <person name="Hauser L."/>
            <person name="Chang Y.J."/>
            <person name="Jeffries C.D."/>
            <person name="Chain P."/>
            <person name="Saunders E."/>
            <person name="Brettin T."/>
            <person name="Detter J.C."/>
            <person name="Goker M."/>
            <person name="Bristow J."/>
            <person name="Eisen J.A."/>
            <person name="Markowitz V."/>
            <person name="Hugenholtz P."/>
            <person name="Kyrpides N.C."/>
            <person name="Klenk H.P."/>
            <person name="Han C."/>
        </authorList>
    </citation>
    <scope>NUCLEOTIDE SEQUENCE [LARGE SCALE GENOMIC DNA]</scope>
    <source>
        <strain evidence="4">ATCC 49208 / DSM 771 / VKM B-1644</strain>
    </source>
</reference>
<feature type="transmembrane region" description="Helical" evidence="1">
    <location>
        <begin position="63"/>
        <end position="85"/>
    </location>
</feature>
<feature type="domain" description="Phosphatidic acid phosphatase type 2/haloperoxidase" evidence="2">
    <location>
        <begin position="66"/>
        <end position="178"/>
    </location>
</feature>
<feature type="transmembrane region" description="Helical" evidence="1">
    <location>
        <begin position="136"/>
        <end position="153"/>
    </location>
</feature>
<dbReference type="HOGENOM" id="CLU_072573_10_3_9"/>
<dbReference type="Gene3D" id="1.20.144.10">
    <property type="entry name" value="Phosphatidic acid phosphatase type 2/haloperoxidase"/>
    <property type="match status" value="1"/>
</dbReference>
<dbReference type="OrthoDB" id="9789113at2"/>